<sequence>MDIEVEVTKELCMHKEDWSLVSKKCQGLGRFRAHHSFHLQPCYCEARSVTNPHLLNEFDISKGNSKSCKRSTPKDGDSLQWISRRLLQTHITTCVENYSPLAT</sequence>
<proteinExistence type="predicted"/>
<comment type="caution">
    <text evidence="1">The sequence shown here is derived from an EMBL/GenBank/DDBJ whole genome shotgun (WGS) entry which is preliminary data.</text>
</comment>
<dbReference type="AlphaFoldDB" id="A0A9D4UWU8"/>
<protein>
    <submittedName>
        <fullName evidence="1">Uncharacterized protein</fullName>
    </submittedName>
</protein>
<reference evidence="1" key="1">
    <citation type="submission" date="2021-01" db="EMBL/GenBank/DDBJ databases">
        <title>Adiantum capillus-veneris genome.</title>
        <authorList>
            <person name="Fang Y."/>
            <person name="Liao Q."/>
        </authorList>
    </citation>
    <scope>NUCLEOTIDE SEQUENCE</scope>
    <source>
        <strain evidence="1">H3</strain>
        <tissue evidence="1">Leaf</tissue>
    </source>
</reference>
<organism evidence="1 2">
    <name type="scientific">Adiantum capillus-veneris</name>
    <name type="common">Maidenhair fern</name>
    <dbReference type="NCBI Taxonomy" id="13818"/>
    <lineage>
        <taxon>Eukaryota</taxon>
        <taxon>Viridiplantae</taxon>
        <taxon>Streptophyta</taxon>
        <taxon>Embryophyta</taxon>
        <taxon>Tracheophyta</taxon>
        <taxon>Polypodiopsida</taxon>
        <taxon>Polypodiidae</taxon>
        <taxon>Polypodiales</taxon>
        <taxon>Pteridineae</taxon>
        <taxon>Pteridaceae</taxon>
        <taxon>Vittarioideae</taxon>
        <taxon>Adiantum</taxon>
    </lineage>
</organism>
<evidence type="ECO:0000313" key="1">
    <source>
        <dbReference type="EMBL" id="KAI5075275.1"/>
    </source>
</evidence>
<gene>
    <name evidence="1" type="ORF">GOP47_0009351</name>
</gene>
<accession>A0A9D4UWU8</accession>
<keyword evidence="2" id="KW-1185">Reference proteome</keyword>
<evidence type="ECO:0000313" key="2">
    <source>
        <dbReference type="Proteomes" id="UP000886520"/>
    </source>
</evidence>
<dbReference type="Proteomes" id="UP000886520">
    <property type="component" value="Chromosome 9"/>
</dbReference>
<name>A0A9D4UWU8_ADICA</name>
<dbReference type="EMBL" id="JABFUD020000009">
    <property type="protein sequence ID" value="KAI5075275.1"/>
    <property type="molecule type" value="Genomic_DNA"/>
</dbReference>